<evidence type="ECO:0000256" key="2">
    <source>
        <dbReference type="ARBA" id="ARBA00004613"/>
    </source>
</evidence>
<dbReference type="GO" id="GO:0005615">
    <property type="term" value="C:extracellular space"/>
    <property type="evidence" value="ECO:0007669"/>
    <property type="project" value="TreeGrafter"/>
</dbReference>
<feature type="signal peptide" evidence="8">
    <location>
        <begin position="1"/>
        <end position="15"/>
    </location>
</feature>
<reference evidence="10" key="1">
    <citation type="submission" date="2025-08" db="UniProtKB">
        <authorList>
            <consortium name="RefSeq"/>
        </authorList>
    </citation>
    <scope>IDENTIFICATION</scope>
    <source>
        <tissue evidence="10">Whole blood</tissue>
    </source>
</reference>
<dbReference type="Proteomes" id="UP001165780">
    <property type="component" value="Unplaced"/>
</dbReference>
<evidence type="ECO:0000256" key="5">
    <source>
        <dbReference type="ARBA" id="ARBA00022525"/>
    </source>
</evidence>
<feature type="chain" id="PRO_5040767582" description="Alpha-S2-casein" evidence="8">
    <location>
        <begin position="16"/>
        <end position="222"/>
    </location>
</feature>
<dbReference type="PIRSF" id="PIRSF002371">
    <property type="entry name" value="Alpha-s2-casein"/>
    <property type="match status" value="1"/>
</dbReference>
<dbReference type="PANTHER" id="PTHR16656">
    <property type="entry name" value="ALPHA-S2-CASEIN-LIKE B"/>
    <property type="match status" value="1"/>
</dbReference>
<dbReference type="Pfam" id="PF00363">
    <property type="entry name" value="Casein"/>
    <property type="match status" value="1"/>
</dbReference>
<keyword evidence="7" id="KW-0494">Milk protein</keyword>
<name>A0A9W2VDR3_PANPR</name>
<accession>A0A9W2VDR3</accession>
<comment type="similarity">
    <text evidence="3">Belongs to the alpha-casein family.</text>
</comment>
<keyword evidence="6 8" id="KW-0732">Signal</keyword>
<proteinExistence type="inferred from homology"/>
<sequence length="222" mass="26134">MKFFLLTCLLATALAKHMEHHSSSEESTSISQEEITRNINELGISESAEVLTEKAKPTVEKKIYLQQLDKINQFYRNLNFLQYLQALHQPQIVMNPWDQIERMAYSFIPTVNREQLSTSEETSGKTVDMESTEVLTKKIELTEEEKKYLTLWNKINQYYQKFTLPQYLKTVQQYQAALKPWNHNKINAYQITPTLVWLENLSSTFSYLPYYFITTSMLGQTY</sequence>
<evidence type="ECO:0000256" key="3">
    <source>
        <dbReference type="ARBA" id="ARBA00010179"/>
    </source>
</evidence>
<dbReference type="PANTHER" id="PTHR16656:SF5">
    <property type="entry name" value="ALPHA-S2-CASEIN-LIKE B"/>
    <property type="match status" value="1"/>
</dbReference>
<keyword evidence="9" id="KW-1185">Reference proteome</keyword>
<dbReference type="RefSeq" id="XP_053756688.1">
    <property type="nucleotide sequence ID" value="XM_053900713.1"/>
</dbReference>
<dbReference type="GO" id="GO:0035375">
    <property type="term" value="F:zymogen binding"/>
    <property type="evidence" value="ECO:0007669"/>
    <property type="project" value="TreeGrafter"/>
</dbReference>
<protein>
    <recommendedName>
        <fullName evidence="4">Alpha-S2-casein</fullName>
    </recommendedName>
</protein>
<dbReference type="AlphaFoldDB" id="A0A9W2VDR3"/>
<evidence type="ECO:0000313" key="10">
    <source>
        <dbReference type="RefSeq" id="XP_053756688.1"/>
    </source>
</evidence>
<dbReference type="InterPro" id="IPR031305">
    <property type="entry name" value="Casein_CS"/>
</dbReference>
<dbReference type="GeneID" id="109275406"/>
<dbReference type="GO" id="GO:0042803">
    <property type="term" value="F:protein homodimerization activity"/>
    <property type="evidence" value="ECO:0007669"/>
    <property type="project" value="TreeGrafter"/>
</dbReference>
<comment type="function">
    <text evidence="1">Important role in the capacity of milk to transport calcium phosphate.</text>
</comment>
<dbReference type="PROSITE" id="PS00306">
    <property type="entry name" value="CASEIN_ALPHA_BETA"/>
    <property type="match status" value="1"/>
</dbReference>
<dbReference type="InterPro" id="IPR001588">
    <property type="entry name" value="Casein"/>
</dbReference>
<evidence type="ECO:0000256" key="7">
    <source>
        <dbReference type="ARBA" id="ARBA00022743"/>
    </source>
</evidence>
<comment type="subcellular location">
    <subcellularLocation>
        <location evidence="2">Secreted</location>
    </subcellularLocation>
</comment>
<evidence type="ECO:0000256" key="4">
    <source>
        <dbReference type="ARBA" id="ARBA00019718"/>
    </source>
</evidence>
<keyword evidence="5" id="KW-0964">Secreted</keyword>
<gene>
    <name evidence="10" type="primary">LOC109275406</name>
</gene>
<evidence type="ECO:0000256" key="6">
    <source>
        <dbReference type="ARBA" id="ARBA00022729"/>
    </source>
</evidence>
<evidence type="ECO:0000256" key="1">
    <source>
        <dbReference type="ARBA" id="ARBA00003383"/>
    </source>
</evidence>
<evidence type="ECO:0000256" key="8">
    <source>
        <dbReference type="SAM" id="SignalP"/>
    </source>
</evidence>
<dbReference type="InterPro" id="IPR011175">
    <property type="entry name" value="Alpha-s2_casein"/>
</dbReference>
<organism evidence="9 10">
    <name type="scientific">Panthera pardus</name>
    <name type="common">Leopard</name>
    <name type="synonym">Felis pardus</name>
    <dbReference type="NCBI Taxonomy" id="9691"/>
    <lineage>
        <taxon>Eukaryota</taxon>
        <taxon>Metazoa</taxon>
        <taxon>Chordata</taxon>
        <taxon>Craniata</taxon>
        <taxon>Vertebrata</taxon>
        <taxon>Euteleostomi</taxon>
        <taxon>Mammalia</taxon>
        <taxon>Eutheria</taxon>
        <taxon>Laurasiatheria</taxon>
        <taxon>Carnivora</taxon>
        <taxon>Feliformia</taxon>
        <taxon>Felidae</taxon>
        <taxon>Pantherinae</taxon>
        <taxon>Panthera</taxon>
    </lineage>
</organism>
<evidence type="ECO:0000313" key="9">
    <source>
        <dbReference type="Proteomes" id="UP001165780"/>
    </source>
</evidence>